<gene>
    <name evidence="1" type="ORF">DPMN_158843</name>
</gene>
<accession>A0A9D4EKK5</accession>
<evidence type="ECO:0000313" key="2">
    <source>
        <dbReference type="Proteomes" id="UP000828390"/>
    </source>
</evidence>
<reference evidence="1" key="1">
    <citation type="journal article" date="2019" name="bioRxiv">
        <title>The Genome of the Zebra Mussel, Dreissena polymorpha: A Resource for Invasive Species Research.</title>
        <authorList>
            <person name="McCartney M.A."/>
            <person name="Auch B."/>
            <person name="Kono T."/>
            <person name="Mallez S."/>
            <person name="Zhang Y."/>
            <person name="Obille A."/>
            <person name="Becker A."/>
            <person name="Abrahante J.E."/>
            <person name="Garbe J."/>
            <person name="Badalamenti J.P."/>
            <person name="Herman A."/>
            <person name="Mangelson H."/>
            <person name="Liachko I."/>
            <person name="Sullivan S."/>
            <person name="Sone E.D."/>
            <person name="Koren S."/>
            <person name="Silverstein K.A.T."/>
            <person name="Beckman K.B."/>
            <person name="Gohl D.M."/>
        </authorList>
    </citation>
    <scope>NUCLEOTIDE SEQUENCE</scope>
    <source>
        <strain evidence="1">Duluth1</strain>
        <tissue evidence="1">Whole animal</tissue>
    </source>
</reference>
<organism evidence="1 2">
    <name type="scientific">Dreissena polymorpha</name>
    <name type="common">Zebra mussel</name>
    <name type="synonym">Mytilus polymorpha</name>
    <dbReference type="NCBI Taxonomy" id="45954"/>
    <lineage>
        <taxon>Eukaryota</taxon>
        <taxon>Metazoa</taxon>
        <taxon>Spiralia</taxon>
        <taxon>Lophotrochozoa</taxon>
        <taxon>Mollusca</taxon>
        <taxon>Bivalvia</taxon>
        <taxon>Autobranchia</taxon>
        <taxon>Heteroconchia</taxon>
        <taxon>Euheterodonta</taxon>
        <taxon>Imparidentia</taxon>
        <taxon>Neoheterodontei</taxon>
        <taxon>Myida</taxon>
        <taxon>Dreissenoidea</taxon>
        <taxon>Dreissenidae</taxon>
        <taxon>Dreissena</taxon>
    </lineage>
</organism>
<evidence type="ECO:0000313" key="1">
    <source>
        <dbReference type="EMBL" id="KAH3781018.1"/>
    </source>
</evidence>
<dbReference type="Proteomes" id="UP000828390">
    <property type="component" value="Unassembled WGS sequence"/>
</dbReference>
<proteinExistence type="predicted"/>
<dbReference type="EMBL" id="JAIWYP010000008">
    <property type="protein sequence ID" value="KAH3781018.1"/>
    <property type="molecule type" value="Genomic_DNA"/>
</dbReference>
<name>A0A9D4EKK5_DREPO</name>
<comment type="caution">
    <text evidence="1">The sequence shown here is derived from an EMBL/GenBank/DDBJ whole genome shotgun (WGS) entry which is preliminary data.</text>
</comment>
<protein>
    <submittedName>
        <fullName evidence="1">Uncharacterized protein</fullName>
    </submittedName>
</protein>
<reference evidence="1" key="2">
    <citation type="submission" date="2020-11" db="EMBL/GenBank/DDBJ databases">
        <authorList>
            <person name="McCartney M.A."/>
            <person name="Auch B."/>
            <person name="Kono T."/>
            <person name="Mallez S."/>
            <person name="Becker A."/>
            <person name="Gohl D.M."/>
            <person name="Silverstein K.A.T."/>
            <person name="Koren S."/>
            <person name="Bechman K.B."/>
            <person name="Herman A."/>
            <person name="Abrahante J.E."/>
            <person name="Garbe J."/>
        </authorList>
    </citation>
    <scope>NUCLEOTIDE SEQUENCE</scope>
    <source>
        <strain evidence="1">Duluth1</strain>
        <tissue evidence="1">Whole animal</tissue>
    </source>
</reference>
<sequence>MWAAVRDCPTSCTDKERVSASTIQKTLPLIMKGKGISMQLDASYENNPDKKAEHPKIRQTGNPLEKGAERILQANKNLFEYIVEDVPSLALR</sequence>
<keyword evidence="2" id="KW-1185">Reference proteome</keyword>
<dbReference type="AlphaFoldDB" id="A0A9D4EKK5"/>